<keyword evidence="3" id="KW-1185">Reference proteome</keyword>
<accession>A0AA40BL82</accession>
<comment type="caution">
    <text evidence="2">The sequence shown here is derived from an EMBL/GenBank/DDBJ whole genome shotgun (WGS) entry which is preliminary data.</text>
</comment>
<evidence type="ECO:0000313" key="2">
    <source>
        <dbReference type="EMBL" id="KAK0736299.1"/>
    </source>
</evidence>
<dbReference type="Proteomes" id="UP001172159">
    <property type="component" value="Unassembled WGS sequence"/>
</dbReference>
<organism evidence="2 3">
    <name type="scientific">Apiosordaria backusii</name>
    <dbReference type="NCBI Taxonomy" id="314023"/>
    <lineage>
        <taxon>Eukaryota</taxon>
        <taxon>Fungi</taxon>
        <taxon>Dikarya</taxon>
        <taxon>Ascomycota</taxon>
        <taxon>Pezizomycotina</taxon>
        <taxon>Sordariomycetes</taxon>
        <taxon>Sordariomycetidae</taxon>
        <taxon>Sordariales</taxon>
        <taxon>Lasiosphaeriaceae</taxon>
        <taxon>Apiosordaria</taxon>
    </lineage>
</organism>
<evidence type="ECO:0000256" key="1">
    <source>
        <dbReference type="SAM" id="Phobius"/>
    </source>
</evidence>
<name>A0AA40BL82_9PEZI</name>
<protein>
    <submittedName>
        <fullName evidence="2">Uncharacterized protein</fullName>
    </submittedName>
</protein>
<dbReference type="AlphaFoldDB" id="A0AA40BL82"/>
<evidence type="ECO:0000313" key="3">
    <source>
        <dbReference type="Proteomes" id="UP001172159"/>
    </source>
</evidence>
<feature type="transmembrane region" description="Helical" evidence="1">
    <location>
        <begin position="47"/>
        <end position="70"/>
    </location>
</feature>
<sequence length="72" mass="7419">MPMPSRNRLILAKIYGTLVAVSGEGVTAGPGPAPANSLKYGADDAFTMGYITASLIACPLIVSLSFTFILSV</sequence>
<gene>
    <name evidence="2" type="ORF">B0T21DRAFT_366676</name>
</gene>
<dbReference type="EMBL" id="JAUKTV010000006">
    <property type="protein sequence ID" value="KAK0736299.1"/>
    <property type="molecule type" value="Genomic_DNA"/>
</dbReference>
<keyword evidence="1" id="KW-0812">Transmembrane</keyword>
<proteinExistence type="predicted"/>
<reference evidence="2" key="1">
    <citation type="submission" date="2023-06" db="EMBL/GenBank/DDBJ databases">
        <title>Genome-scale phylogeny and comparative genomics of the fungal order Sordariales.</title>
        <authorList>
            <consortium name="Lawrence Berkeley National Laboratory"/>
            <person name="Hensen N."/>
            <person name="Bonometti L."/>
            <person name="Westerberg I."/>
            <person name="Brannstrom I.O."/>
            <person name="Guillou S."/>
            <person name="Cros-Aarteil S."/>
            <person name="Calhoun S."/>
            <person name="Haridas S."/>
            <person name="Kuo A."/>
            <person name="Mondo S."/>
            <person name="Pangilinan J."/>
            <person name="Riley R."/>
            <person name="Labutti K."/>
            <person name="Andreopoulos B."/>
            <person name="Lipzen A."/>
            <person name="Chen C."/>
            <person name="Yanf M."/>
            <person name="Daum C."/>
            <person name="Ng V."/>
            <person name="Clum A."/>
            <person name="Steindorff A."/>
            <person name="Ohm R."/>
            <person name="Martin F."/>
            <person name="Silar P."/>
            <person name="Natvig D."/>
            <person name="Lalanne C."/>
            <person name="Gautier V."/>
            <person name="Ament-Velasquez S.L."/>
            <person name="Kruys A."/>
            <person name="Hutchinson M.I."/>
            <person name="Powell A.J."/>
            <person name="Barry K."/>
            <person name="Miller A.N."/>
            <person name="Grigoriev I.V."/>
            <person name="Debuchy R."/>
            <person name="Gladieux P."/>
            <person name="Thoren M.H."/>
            <person name="Johannesson H."/>
        </authorList>
    </citation>
    <scope>NUCLEOTIDE SEQUENCE</scope>
    <source>
        <strain evidence="2">CBS 540.89</strain>
    </source>
</reference>
<keyword evidence="1" id="KW-1133">Transmembrane helix</keyword>
<keyword evidence="1" id="KW-0472">Membrane</keyword>